<evidence type="ECO:0000313" key="2">
    <source>
        <dbReference type="EMBL" id="QEL21110.1"/>
    </source>
</evidence>
<dbReference type="SUPFAM" id="SSF82171">
    <property type="entry name" value="DPP6 N-terminal domain-like"/>
    <property type="match status" value="1"/>
</dbReference>
<accession>A0A5C1AQ36</accession>
<protein>
    <submittedName>
        <fullName evidence="2">WD40 repeat domain-containing protein</fullName>
    </submittedName>
</protein>
<dbReference type="InterPro" id="IPR015943">
    <property type="entry name" value="WD40/YVTN_repeat-like_dom_sf"/>
</dbReference>
<keyword evidence="3" id="KW-1185">Reference proteome</keyword>
<feature type="transmembrane region" description="Helical" evidence="1">
    <location>
        <begin position="6"/>
        <end position="30"/>
    </location>
</feature>
<evidence type="ECO:0000313" key="3">
    <source>
        <dbReference type="Proteomes" id="UP000324974"/>
    </source>
</evidence>
<gene>
    <name evidence="2" type="ORF">PX52LOC_08240</name>
</gene>
<dbReference type="Gene3D" id="2.130.10.10">
    <property type="entry name" value="YVTN repeat-like/Quinoprotein amine dehydrogenase"/>
    <property type="match status" value="2"/>
</dbReference>
<dbReference type="AlphaFoldDB" id="A0A5C1AQ36"/>
<dbReference type="Proteomes" id="UP000324974">
    <property type="component" value="Chromosome"/>
</dbReference>
<keyword evidence="1" id="KW-0472">Membrane</keyword>
<reference evidence="3" key="1">
    <citation type="submission" date="2019-08" db="EMBL/GenBank/DDBJ databases">
        <title>Limnoglobus roseus gen. nov., sp. nov., a novel freshwater planctomycete with a giant genome from the family Gemmataceae.</title>
        <authorList>
            <person name="Kulichevskaya I.S."/>
            <person name="Naumoff D.G."/>
            <person name="Miroshnikov K."/>
            <person name="Ivanova A."/>
            <person name="Philippov D.A."/>
            <person name="Hakobyan A."/>
            <person name="Rijpstra I.C."/>
            <person name="Sinninghe Damste J.S."/>
            <person name="Liesack W."/>
            <person name="Dedysh S.N."/>
        </authorList>
    </citation>
    <scope>NUCLEOTIDE SEQUENCE [LARGE SCALE GENOMIC DNA]</scope>
    <source>
        <strain evidence="3">PX52</strain>
    </source>
</reference>
<organism evidence="2 3">
    <name type="scientific">Limnoglobus roseus</name>
    <dbReference type="NCBI Taxonomy" id="2598579"/>
    <lineage>
        <taxon>Bacteria</taxon>
        <taxon>Pseudomonadati</taxon>
        <taxon>Planctomycetota</taxon>
        <taxon>Planctomycetia</taxon>
        <taxon>Gemmatales</taxon>
        <taxon>Gemmataceae</taxon>
        <taxon>Limnoglobus</taxon>
    </lineage>
</organism>
<dbReference type="EMBL" id="CP042425">
    <property type="protein sequence ID" value="QEL21110.1"/>
    <property type="molecule type" value="Genomic_DNA"/>
</dbReference>
<name>A0A5C1AQ36_9BACT</name>
<keyword evidence="1" id="KW-1133">Transmembrane helix</keyword>
<evidence type="ECO:0000256" key="1">
    <source>
        <dbReference type="SAM" id="Phobius"/>
    </source>
</evidence>
<keyword evidence="1" id="KW-0812">Transmembrane</keyword>
<proteinExistence type="predicted"/>
<dbReference type="KEGG" id="lrs:PX52LOC_08240"/>
<sequence>MKSGGLPMAAWIGGGVAILTLVAGGVFWMTRSGEPATRNKAANNAPPIDNFQPVGGAGQNPNATAQNAPAAVAQLTPFEAPDGSFSVSFPGGPPSPESMDLLFLKSLFLKEDGNKGPDQITRDVPALLAQGIVIKGWSSKHGNRVFTVGTMTLPESLKNNWFHKNLINRHAAAGDRLVFEQVRMWDFYSGYTYLVHKPTLGSWQYSWNSWTRGERTTQFVLRVESTSELKADDAEVKRFFDGFRWRGGSQQSSTPVPEPTSGPRITGLRLGSPILSEGGRFVLARSSIAGASAVGVWELETGNFYASFGQRTSIVTFGISPDGKLGASISLDAGTLYLWTLPSGQEANKVKLPNRTDGLRFPPFIAFSPDGNSLLTVYEKNLLRIDCRTMAVTNVLSDLNTAGVVYCPKRQVIAEVRGLFDGPAKGEVRVFDMVKNAPEKPPLVHSFPILEVATSDVPAIDISADGTTVAVGCISATPKRSPVVAVYDVATGQLKGAVPFSTEGSYSISMVRLSHDGSRIAASGSEYKGKHVGVLVLADAMGQHVKRIDGGASDHIQAAGFTPDGKHLVYPGVKGIVIHNVETGEERKP</sequence>